<organism evidence="2 3">
    <name type="scientific">Desulfosporosinus youngiae DSM 17734</name>
    <dbReference type="NCBI Taxonomy" id="768710"/>
    <lineage>
        <taxon>Bacteria</taxon>
        <taxon>Bacillati</taxon>
        <taxon>Bacillota</taxon>
        <taxon>Clostridia</taxon>
        <taxon>Eubacteriales</taxon>
        <taxon>Desulfitobacteriaceae</taxon>
        <taxon>Desulfosporosinus</taxon>
    </lineage>
</organism>
<dbReference type="SMART" id="SM00257">
    <property type="entry name" value="LysM"/>
    <property type="match status" value="1"/>
</dbReference>
<name>H5Y0C6_9FIRM</name>
<dbReference type="eggNOG" id="COG3409">
    <property type="taxonomic scope" value="Bacteria"/>
</dbReference>
<dbReference type="HOGENOM" id="CLU_838701_0_0_9"/>
<keyword evidence="3" id="KW-1185">Reference proteome</keyword>
<dbReference type="InterPro" id="IPR018392">
    <property type="entry name" value="LysM"/>
</dbReference>
<dbReference type="OrthoDB" id="9811296at2"/>
<evidence type="ECO:0000313" key="2">
    <source>
        <dbReference type="EMBL" id="EHQ92105.1"/>
    </source>
</evidence>
<dbReference type="InterPro" id="IPR036779">
    <property type="entry name" value="LysM_dom_sf"/>
</dbReference>
<gene>
    <name evidence="2" type="ORF">DesyoDRAFT_5174</name>
</gene>
<dbReference type="SUPFAM" id="SSF47090">
    <property type="entry name" value="PGBD-like"/>
    <property type="match status" value="1"/>
</dbReference>
<proteinExistence type="predicted"/>
<accession>H5Y0C6</accession>
<reference evidence="2 3" key="1">
    <citation type="submission" date="2011-11" db="EMBL/GenBank/DDBJ databases">
        <title>The Noncontiguous Finished genome of Desulfosporosinus youngiae DSM 17734.</title>
        <authorList>
            <consortium name="US DOE Joint Genome Institute (JGI-PGF)"/>
            <person name="Lucas S."/>
            <person name="Han J."/>
            <person name="Lapidus A."/>
            <person name="Cheng J.-F."/>
            <person name="Goodwin L."/>
            <person name="Pitluck S."/>
            <person name="Peters L."/>
            <person name="Ovchinnikova G."/>
            <person name="Lu M."/>
            <person name="Land M.L."/>
            <person name="Hauser L."/>
            <person name="Pester M."/>
            <person name="Spring S."/>
            <person name="Ollivier B."/>
            <person name="Rattei T."/>
            <person name="Klenk H.-P."/>
            <person name="Wagner M."/>
            <person name="Loy A."/>
            <person name="Woyke T.J."/>
        </authorList>
    </citation>
    <scope>NUCLEOTIDE SEQUENCE [LARGE SCALE GENOMIC DNA]</scope>
    <source>
        <strain evidence="2 3">DSM 17734</strain>
    </source>
</reference>
<dbReference type="eggNOG" id="COG1388">
    <property type="taxonomic scope" value="Bacteria"/>
</dbReference>
<dbReference type="InterPro" id="IPR036365">
    <property type="entry name" value="PGBD-like_sf"/>
</dbReference>
<dbReference type="Pfam" id="PF01476">
    <property type="entry name" value="LysM"/>
    <property type="match status" value="1"/>
</dbReference>
<evidence type="ECO:0000313" key="3">
    <source>
        <dbReference type="Proteomes" id="UP000005104"/>
    </source>
</evidence>
<evidence type="ECO:0000259" key="1">
    <source>
        <dbReference type="PROSITE" id="PS51782"/>
    </source>
</evidence>
<dbReference type="Gene3D" id="3.10.350.10">
    <property type="entry name" value="LysM domain"/>
    <property type="match status" value="1"/>
</dbReference>
<dbReference type="Pfam" id="PF01471">
    <property type="entry name" value="PG_binding_1"/>
    <property type="match status" value="1"/>
</dbReference>
<dbReference type="Gene3D" id="1.10.101.10">
    <property type="entry name" value="PGBD-like superfamily/PGBD"/>
    <property type="match status" value="1"/>
</dbReference>
<dbReference type="eggNOG" id="COG2247">
    <property type="taxonomic scope" value="Bacteria"/>
</dbReference>
<dbReference type="InterPro" id="IPR002477">
    <property type="entry name" value="Peptidoglycan-bd-like"/>
</dbReference>
<dbReference type="Proteomes" id="UP000005104">
    <property type="component" value="Chromosome"/>
</dbReference>
<dbReference type="PROSITE" id="PS51782">
    <property type="entry name" value="LYSM"/>
    <property type="match status" value="1"/>
</dbReference>
<dbReference type="InterPro" id="IPR036366">
    <property type="entry name" value="PGBDSf"/>
</dbReference>
<dbReference type="EMBL" id="CM001441">
    <property type="protein sequence ID" value="EHQ92105.1"/>
    <property type="molecule type" value="Genomic_DNA"/>
</dbReference>
<dbReference type="STRING" id="768710.DesyoDRAFT_5174"/>
<protein>
    <submittedName>
        <fullName evidence="2">Putative peptidoglycan-binding domain-containing protein</fullName>
    </submittedName>
</protein>
<dbReference type="CDD" id="cd00118">
    <property type="entry name" value="LysM"/>
    <property type="match status" value="1"/>
</dbReference>
<feature type="domain" description="LysM" evidence="1">
    <location>
        <begin position="75"/>
        <end position="119"/>
    </location>
</feature>
<dbReference type="SUPFAM" id="SSF54106">
    <property type="entry name" value="LysM domain"/>
    <property type="match status" value="1"/>
</dbReference>
<sequence>MELRILRIGSTGEDVIQLQSTLSILNYNPGITDGIFGVKTASAVIQFQKDYGLVHDGIVGPITWGYLQRQSTAYKIYIIKPGDTFYKIARANNTSLSGLIAANPGLDPQRLRIGQAIQLYPIYLTDPSIRIIYPKDGAILPYGDIEIIWTPVLGATSYTVDVTDRDTALPYLRNYTANVPADKNSFILPKGHLIIGHRYEITVYILDPSTGYNVPKYMPKVNVTIDESPVKSPEILIPQDNTIVSKTNFVLQYVQPDIEGNIDRTLILTSATSSYSTTLKVNTDHPEIPEQLPSFWFDGVPSGEYKAVIVYENRTQSIKLKSEPIQVTLTE</sequence>
<dbReference type="AlphaFoldDB" id="H5Y0C6"/>